<dbReference type="Pfam" id="PF17921">
    <property type="entry name" value="Integrase_H2C2"/>
    <property type="match status" value="1"/>
</dbReference>
<dbReference type="EMBL" id="JAOPHQ010005156">
    <property type="protein sequence ID" value="KAK0136442.1"/>
    <property type="molecule type" value="Genomic_DNA"/>
</dbReference>
<dbReference type="AlphaFoldDB" id="A0AA47MAD2"/>
<sequence>MALSAQCKDITKSKHQPLLPAEICQAQKEDKNIGPVIECRQLNERPDNKQLKSFSAQSKRLIREWEKLTLDDDGILRRKTATRTQLVLPEKYKTTVLKELHDEMGHQGVDRTTSLVRERFFWPHMQQDVEHYVARSCSLRSSELEPGDRVLVRNLTPRGGTGKLRSHWEEIIHKVVRRVNKDAPVYEVVPEQGKGRDSRILHRNLLLPCDHLPLEVPLTVARSQRKNLKQTNEGKTNTQQEDDSDVDSEDDWLYYLPQQPPQDAHPQACNEQEYIGQAADSESTGAHHKQGEQQERLIQLREDPGGIELLDRDEAPEEPEILGDNPVPPPPSPSPRDSLSENEQVQERPRRERRPPKLFTYNEFGNPVCYSMGPPARSMYRFNPMQHYRVHQPGTMWPDSVQYPTYQPVHLHG</sequence>
<dbReference type="PANTHER" id="PTHR37984:SF15">
    <property type="entry name" value="INTEGRASE CATALYTIC DOMAIN-CONTAINING PROTEIN"/>
    <property type="match status" value="1"/>
</dbReference>
<evidence type="ECO:0000256" key="2">
    <source>
        <dbReference type="SAM" id="MobiDB-lite"/>
    </source>
</evidence>
<gene>
    <name evidence="4" type="ORF">N1851_027444</name>
</gene>
<feature type="region of interest" description="Disordered" evidence="2">
    <location>
        <begin position="225"/>
        <end position="248"/>
    </location>
</feature>
<dbReference type="Proteomes" id="UP001174136">
    <property type="component" value="Unassembled WGS sequence"/>
</dbReference>
<name>A0AA47MAD2_MERPO</name>
<feature type="region of interest" description="Disordered" evidence="2">
    <location>
        <begin position="318"/>
        <end position="358"/>
    </location>
</feature>
<dbReference type="InterPro" id="IPR041588">
    <property type="entry name" value="Integrase_H2C2"/>
</dbReference>
<proteinExistence type="predicted"/>
<evidence type="ECO:0000256" key="1">
    <source>
        <dbReference type="ARBA" id="ARBA00039658"/>
    </source>
</evidence>
<dbReference type="FunFam" id="1.10.340.70:FF:000001">
    <property type="entry name" value="Retrovirus-related Pol polyprotein from transposon gypsy-like Protein"/>
    <property type="match status" value="1"/>
</dbReference>
<organism evidence="4 5">
    <name type="scientific">Merluccius polli</name>
    <name type="common">Benguela hake</name>
    <name type="synonym">Merluccius cadenati</name>
    <dbReference type="NCBI Taxonomy" id="89951"/>
    <lineage>
        <taxon>Eukaryota</taxon>
        <taxon>Metazoa</taxon>
        <taxon>Chordata</taxon>
        <taxon>Craniata</taxon>
        <taxon>Vertebrata</taxon>
        <taxon>Euteleostomi</taxon>
        <taxon>Actinopterygii</taxon>
        <taxon>Neopterygii</taxon>
        <taxon>Teleostei</taxon>
        <taxon>Neoteleostei</taxon>
        <taxon>Acanthomorphata</taxon>
        <taxon>Zeiogadaria</taxon>
        <taxon>Gadariae</taxon>
        <taxon>Gadiformes</taxon>
        <taxon>Gadoidei</taxon>
        <taxon>Merlucciidae</taxon>
        <taxon>Merluccius</taxon>
    </lineage>
</organism>
<dbReference type="InterPro" id="IPR050951">
    <property type="entry name" value="Retrovirus_Pol_polyprotein"/>
</dbReference>
<dbReference type="Gene3D" id="1.10.340.70">
    <property type="match status" value="1"/>
</dbReference>
<comment type="caution">
    <text evidence="4">The sequence shown here is derived from an EMBL/GenBank/DDBJ whole genome shotgun (WGS) entry which is preliminary data.</text>
</comment>
<accession>A0AA47MAD2</accession>
<dbReference type="PANTHER" id="PTHR37984">
    <property type="entry name" value="PROTEIN CBG26694"/>
    <property type="match status" value="1"/>
</dbReference>
<evidence type="ECO:0000313" key="5">
    <source>
        <dbReference type="Proteomes" id="UP001174136"/>
    </source>
</evidence>
<protein>
    <recommendedName>
        <fullName evidence="1">Gypsy retrotransposon integrase-like protein 1</fullName>
    </recommendedName>
</protein>
<evidence type="ECO:0000259" key="3">
    <source>
        <dbReference type="Pfam" id="PF17921"/>
    </source>
</evidence>
<reference evidence="4" key="1">
    <citation type="journal article" date="2023" name="Front. Mar. Sci.">
        <title>A new Merluccius polli reference genome to investigate the effects of global change in West African waters.</title>
        <authorList>
            <person name="Mateo J.L."/>
            <person name="Blanco-Fernandez C."/>
            <person name="Garcia-Vazquez E."/>
            <person name="Machado-Schiaffino G."/>
        </authorList>
    </citation>
    <scope>NUCLEOTIDE SEQUENCE</scope>
    <source>
        <strain evidence="4">C29</strain>
        <tissue evidence="4">Fin</tissue>
    </source>
</reference>
<keyword evidence="5" id="KW-1185">Reference proteome</keyword>
<evidence type="ECO:0000313" key="4">
    <source>
        <dbReference type="EMBL" id="KAK0136442.1"/>
    </source>
</evidence>
<feature type="domain" description="Integrase zinc-binding" evidence="3">
    <location>
        <begin position="89"/>
        <end position="135"/>
    </location>
</feature>
<feature type="compositionally biased region" description="Polar residues" evidence="2">
    <location>
        <begin position="229"/>
        <end position="239"/>
    </location>
</feature>